<reference evidence="7" key="2">
    <citation type="submission" date="2025-09" db="UniProtKB">
        <authorList>
            <consortium name="Ensembl"/>
        </authorList>
    </citation>
    <scope>IDENTIFICATION</scope>
</reference>
<keyword evidence="2" id="KW-0805">Transcription regulation</keyword>
<dbReference type="PANTHER" id="PTHR16088">
    <property type="entry name" value="YY1 ASSOCIATED PROTEIN-RELATED"/>
    <property type="match status" value="1"/>
</dbReference>
<evidence type="ECO:0000256" key="4">
    <source>
        <dbReference type="ARBA" id="ARBA00023242"/>
    </source>
</evidence>
<keyword evidence="3" id="KW-0804">Transcription</keyword>
<proteinExistence type="predicted"/>
<evidence type="ECO:0000256" key="3">
    <source>
        <dbReference type="ARBA" id="ARBA00023163"/>
    </source>
</evidence>
<dbReference type="InParanoid" id="A0A7N8WMJ4"/>
<protein>
    <submittedName>
        <fullName evidence="7">Uncharacterized protein</fullName>
    </submittedName>
</protein>
<dbReference type="GO" id="GO:0006355">
    <property type="term" value="P:regulation of DNA-templated transcription"/>
    <property type="evidence" value="ECO:0007669"/>
    <property type="project" value="InterPro"/>
</dbReference>
<organism evidence="7 8">
    <name type="scientific">Mastacembelus armatus</name>
    <name type="common">zig-zag eel</name>
    <dbReference type="NCBI Taxonomy" id="205130"/>
    <lineage>
        <taxon>Eukaryota</taxon>
        <taxon>Metazoa</taxon>
        <taxon>Chordata</taxon>
        <taxon>Craniata</taxon>
        <taxon>Vertebrata</taxon>
        <taxon>Euteleostomi</taxon>
        <taxon>Actinopterygii</taxon>
        <taxon>Neopterygii</taxon>
        <taxon>Teleostei</taxon>
        <taxon>Neoteleostei</taxon>
        <taxon>Acanthomorphata</taxon>
        <taxon>Anabantaria</taxon>
        <taxon>Synbranchiformes</taxon>
        <taxon>Mastacembelidae</taxon>
        <taxon>Mastacembelus</taxon>
    </lineage>
</organism>
<keyword evidence="4 5" id="KW-0539">Nucleus</keyword>
<dbReference type="GeneTree" id="ENSGT00940000164105"/>
<feature type="region of interest" description="Disordered" evidence="6">
    <location>
        <begin position="1"/>
        <end position="68"/>
    </location>
</feature>
<evidence type="ECO:0000256" key="2">
    <source>
        <dbReference type="ARBA" id="ARBA00023015"/>
    </source>
</evidence>
<dbReference type="InterPro" id="IPR003822">
    <property type="entry name" value="PAH"/>
</dbReference>
<dbReference type="InterPro" id="IPR036600">
    <property type="entry name" value="PAH_sf"/>
</dbReference>
<evidence type="ECO:0000256" key="6">
    <source>
        <dbReference type="SAM" id="MobiDB-lite"/>
    </source>
</evidence>
<keyword evidence="8" id="KW-1185">Reference proteome</keyword>
<dbReference type="GO" id="GO:0003712">
    <property type="term" value="F:transcription coregulator activity"/>
    <property type="evidence" value="ECO:0007669"/>
    <property type="project" value="TreeGrafter"/>
</dbReference>
<feature type="compositionally biased region" description="Acidic residues" evidence="6">
    <location>
        <begin position="31"/>
        <end position="40"/>
    </location>
</feature>
<dbReference type="SUPFAM" id="SSF47762">
    <property type="entry name" value="PAH2 domain"/>
    <property type="match status" value="1"/>
</dbReference>
<evidence type="ECO:0000313" key="7">
    <source>
        <dbReference type="Ensembl" id="ENSMAMP00000038111.1"/>
    </source>
</evidence>
<accession>A0A7N8WMJ4</accession>
<dbReference type="AlphaFoldDB" id="A0A7N8WMJ4"/>
<reference evidence="7" key="1">
    <citation type="submission" date="2025-08" db="UniProtKB">
        <authorList>
            <consortium name="Ensembl"/>
        </authorList>
    </citation>
    <scope>IDENTIFICATION</scope>
</reference>
<feature type="compositionally biased region" description="Basic and acidic residues" evidence="6">
    <location>
        <begin position="41"/>
        <end position="52"/>
    </location>
</feature>
<evidence type="ECO:0000313" key="8">
    <source>
        <dbReference type="Proteomes" id="UP000261640"/>
    </source>
</evidence>
<comment type="subcellular location">
    <subcellularLocation>
        <location evidence="1 5">Nucleus</location>
    </subcellularLocation>
</comment>
<sequence>MKQLTWLAAERRLCADGDSEEDHSPTSPGSQEEEEEEEEEGPKGEESGEGRSSRSRPLRGLRRSRQERHSKDAAKLLLLYDENILDNDPHRESKDLAFAQSYLNRVREALQDVPGQVEEFVSLLSEFEQVGEGQEVVLLFRKLRSILGDRTDLLRDFAAFLHPEQALQCGLVSSTGVHHM</sequence>
<dbReference type="Proteomes" id="UP000261640">
    <property type="component" value="Unplaced"/>
</dbReference>
<name>A0A7N8WMJ4_9TELE</name>
<feature type="compositionally biased region" description="Basic residues" evidence="6">
    <location>
        <begin position="53"/>
        <end position="66"/>
    </location>
</feature>
<evidence type="ECO:0000256" key="5">
    <source>
        <dbReference type="PROSITE-ProRule" id="PRU00810"/>
    </source>
</evidence>
<dbReference type="Gene3D" id="1.20.1160.11">
    <property type="entry name" value="Paired amphipathic helix"/>
    <property type="match status" value="1"/>
</dbReference>
<dbReference type="PROSITE" id="PS51477">
    <property type="entry name" value="PAH"/>
    <property type="match status" value="1"/>
</dbReference>
<dbReference type="GO" id="GO:0005634">
    <property type="term" value="C:nucleus"/>
    <property type="evidence" value="ECO:0007669"/>
    <property type="project" value="UniProtKB-SubCell"/>
</dbReference>
<evidence type="ECO:0000256" key="1">
    <source>
        <dbReference type="ARBA" id="ARBA00004123"/>
    </source>
</evidence>
<dbReference type="PANTHER" id="PTHR16088:SF3">
    <property type="entry name" value="GON-4-LIKE PROTEIN"/>
    <property type="match status" value="1"/>
</dbReference>
<dbReference type="Ensembl" id="ENSMAMT00000053905.1">
    <property type="protein sequence ID" value="ENSMAMP00000038111.1"/>
    <property type="gene ID" value="ENSMAMG00000027532.1"/>
</dbReference>
<dbReference type="InterPro" id="IPR052435">
    <property type="entry name" value="YY1-Transcr_Regul"/>
</dbReference>